<proteinExistence type="predicted"/>
<protein>
    <submittedName>
        <fullName evidence="1">NMD3 domain-containing protein</fullName>
    </submittedName>
</protein>
<sequence>LQQESVKGMVSGITNALLRNEKVDCADIKIELRLKNVKNKVNSGRPVRFVAYVSLFFIKLHLQINLFFPQKSESDFRFV</sequence>
<accession>A0A183EXC6</accession>
<organism evidence="1">
    <name type="scientific">Gongylonema pulchrum</name>
    <dbReference type="NCBI Taxonomy" id="637853"/>
    <lineage>
        <taxon>Eukaryota</taxon>
        <taxon>Metazoa</taxon>
        <taxon>Ecdysozoa</taxon>
        <taxon>Nematoda</taxon>
        <taxon>Chromadorea</taxon>
        <taxon>Rhabditida</taxon>
        <taxon>Spirurina</taxon>
        <taxon>Spiruromorpha</taxon>
        <taxon>Spiruroidea</taxon>
        <taxon>Gongylonematidae</taxon>
        <taxon>Gongylonema</taxon>
    </lineage>
</organism>
<name>A0A183EXC6_9BILA</name>
<dbReference type="AlphaFoldDB" id="A0A183EXC6"/>
<reference evidence="1" key="1">
    <citation type="submission" date="2016-06" db="UniProtKB">
        <authorList>
            <consortium name="WormBaseParasite"/>
        </authorList>
    </citation>
    <scope>IDENTIFICATION</scope>
</reference>
<dbReference type="WBParaSite" id="GPUH_0002564701-mRNA-1">
    <property type="protein sequence ID" value="GPUH_0002564701-mRNA-1"/>
    <property type="gene ID" value="GPUH_0002564701"/>
</dbReference>
<evidence type="ECO:0000313" key="1">
    <source>
        <dbReference type="WBParaSite" id="GPUH_0002564701-mRNA-1"/>
    </source>
</evidence>